<evidence type="ECO:0000313" key="2">
    <source>
        <dbReference type="Proteomes" id="UP001550850"/>
    </source>
</evidence>
<reference evidence="1 2" key="1">
    <citation type="submission" date="2024-06" db="EMBL/GenBank/DDBJ databases">
        <title>The Natural Products Discovery Center: Release of the First 8490 Sequenced Strains for Exploring Actinobacteria Biosynthetic Diversity.</title>
        <authorList>
            <person name="Kalkreuter E."/>
            <person name="Kautsar S.A."/>
            <person name="Yang D."/>
            <person name="Bader C.D."/>
            <person name="Teijaro C.N."/>
            <person name="Fluegel L."/>
            <person name="Davis C.M."/>
            <person name="Simpson J.R."/>
            <person name="Lauterbach L."/>
            <person name="Steele A.D."/>
            <person name="Gui C."/>
            <person name="Meng S."/>
            <person name="Li G."/>
            <person name="Viehrig K."/>
            <person name="Ye F."/>
            <person name="Su P."/>
            <person name="Kiefer A.F."/>
            <person name="Nichols A."/>
            <person name="Cepeda A.J."/>
            <person name="Yan W."/>
            <person name="Fan B."/>
            <person name="Jiang Y."/>
            <person name="Adhikari A."/>
            <person name="Zheng C.-J."/>
            <person name="Schuster L."/>
            <person name="Cowan T.M."/>
            <person name="Smanski M.J."/>
            <person name="Chevrette M.G."/>
            <person name="De Carvalho L.P.S."/>
            <person name="Shen B."/>
        </authorList>
    </citation>
    <scope>NUCLEOTIDE SEQUENCE [LARGE SCALE GENOMIC DNA]</scope>
    <source>
        <strain evidence="1 2">NPDC038104</strain>
    </source>
</reference>
<protein>
    <submittedName>
        <fullName evidence="1">Uncharacterized protein</fullName>
    </submittedName>
</protein>
<accession>A0ABV2YK91</accession>
<gene>
    <name evidence="1" type="ORF">AB0E65_18285</name>
</gene>
<dbReference type="EMBL" id="JBEZUR010000028">
    <property type="protein sequence ID" value="MEU3556144.1"/>
    <property type="molecule type" value="Genomic_DNA"/>
</dbReference>
<organism evidence="1 2">
    <name type="scientific">Streptomyces fragilis</name>
    <dbReference type="NCBI Taxonomy" id="67301"/>
    <lineage>
        <taxon>Bacteria</taxon>
        <taxon>Bacillati</taxon>
        <taxon>Actinomycetota</taxon>
        <taxon>Actinomycetes</taxon>
        <taxon>Kitasatosporales</taxon>
        <taxon>Streptomycetaceae</taxon>
        <taxon>Streptomyces</taxon>
    </lineage>
</organism>
<proteinExistence type="predicted"/>
<comment type="caution">
    <text evidence="1">The sequence shown here is derived from an EMBL/GenBank/DDBJ whole genome shotgun (WGS) entry which is preliminary data.</text>
</comment>
<sequence length="138" mass="15088">MTWMDVVLGTYRAALAAGADPTVVTQWINDAQNDKRTALARLEEAEKPQTSAAGGANKNLRVEKPLTEKEIIEIAKSLGDVARRLQSAEATAKAALYEALGVTVRYENATRTATVRSRPSHAYRWSVCPRGDLNPHAR</sequence>
<keyword evidence="2" id="KW-1185">Reference proteome</keyword>
<evidence type="ECO:0000313" key="1">
    <source>
        <dbReference type="EMBL" id="MEU3556144.1"/>
    </source>
</evidence>
<dbReference type="Proteomes" id="UP001550850">
    <property type="component" value="Unassembled WGS sequence"/>
</dbReference>
<dbReference type="RefSeq" id="WP_108952798.1">
    <property type="nucleotide sequence ID" value="NZ_BEVZ01000002.1"/>
</dbReference>
<name>A0ABV2YK91_9ACTN</name>